<proteinExistence type="predicted"/>
<evidence type="ECO:0000256" key="1">
    <source>
        <dbReference type="SAM" id="MobiDB-lite"/>
    </source>
</evidence>
<dbReference type="EMBL" id="BQNB010013769">
    <property type="protein sequence ID" value="GJT20057.1"/>
    <property type="molecule type" value="Genomic_DNA"/>
</dbReference>
<feature type="region of interest" description="Disordered" evidence="1">
    <location>
        <begin position="124"/>
        <end position="213"/>
    </location>
</feature>
<name>A0ABQ5C1S8_9ASTR</name>
<dbReference type="Proteomes" id="UP001151760">
    <property type="component" value="Unassembled WGS sequence"/>
</dbReference>
<gene>
    <name evidence="2" type="ORF">Tco_0878763</name>
</gene>
<evidence type="ECO:0000313" key="3">
    <source>
        <dbReference type="Proteomes" id="UP001151760"/>
    </source>
</evidence>
<protein>
    <submittedName>
        <fullName evidence="2">Uncharacterized protein</fullName>
    </submittedName>
</protein>
<sequence length="283" mass="32643">MICNDSRTKHDNSLINTINNQSVEINDLKVKLQDKTLIKSEPINAYFKNNRAVHRDYPKVIKEHVATLQELLEEARALKPLDEHIGHASKFAEQIQELLVYVSALCPFTESRNEKWAPITCHKKNNKPYVDASRSKQTEVNNTKKHAVKQNTQKTDNTMLPSTRRVSSTNASGSRLRKNTKNDRISRPSRRSKKNKVEAQPRKYKSSSNKNNHVSYCNANIKNIALSKNFANVCFSCNEYLFPANHYACVVKYLKDVQKRKKAKSVKQKEKNEWKPTGRIFKT</sequence>
<keyword evidence="3" id="KW-1185">Reference proteome</keyword>
<reference evidence="2" key="2">
    <citation type="submission" date="2022-01" db="EMBL/GenBank/DDBJ databases">
        <authorList>
            <person name="Yamashiro T."/>
            <person name="Shiraishi A."/>
            <person name="Satake H."/>
            <person name="Nakayama K."/>
        </authorList>
    </citation>
    <scope>NUCLEOTIDE SEQUENCE</scope>
</reference>
<reference evidence="2" key="1">
    <citation type="journal article" date="2022" name="Int. J. Mol. Sci.">
        <title>Draft Genome of Tanacetum Coccineum: Genomic Comparison of Closely Related Tanacetum-Family Plants.</title>
        <authorList>
            <person name="Yamashiro T."/>
            <person name="Shiraishi A."/>
            <person name="Nakayama K."/>
            <person name="Satake H."/>
        </authorList>
    </citation>
    <scope>NUCLEOTIDE SEQUENCE</scope>
</reference>
<comment type="caution">
    <text evidence="2">The sequence shown here is derived from an EMBL/GenBank/DDBJ whole genome shotgun (WGS) entry which is preliminary data.</text>
</comment>
<feature type="compositionally biased region" description="Polar residues" evidence="1">
    <location>
        <begin position="149"/>
        <end position="173"/>
    </location>
</feature>
<evidence type="ECO:0000313" key="2">
    <source>
        <dbReference type="EMBL" id="GJT20057.1"/>
    </source>
</evidence>
<organism evidence="2 3">
    <name type="scientific">Tanacetum coccineum</name>
    <dbReference type="NCBI Taxonomy" id="301880"/>
    <lineage>
        <taxon>Eukaryota</taxon>
        <taxon>Viridiplantae</taxon>
        <taxon>Streptophyta</taxon>
        <taxon>Embryophyta</taxon>
        <taxon>Tracheophyta</taxon>
        <taxon>Spermatophyta</taxon>
        <taxon>Magnoliopsida</taxon>
        <taxon>eudicotyledons</taxon>
        <taxon>Gunneridae</taxon>
        <taxon>Pentapetalae</taxon>
        <taxon>asterids</taxon>
        <taxon>campanulids</taxon>
        <taxon>Asterales</taxon>
        <taxon>Asteraceae</taxon>
        <taxon>Asteroideae</taxon>
        <taxon>Anthemideae</taxon>
        <taxon>Anthemidinae</taxon>
        <taxon>Tanacetum</taxon>
    </lineage>
</organism>
<accession>A0ABQ5C1S8</accession>